<dbReference type="AlphaFoldDB" id="A0AAV9HYF5"/>
<sequence length="72" mass="8163">MATGLMALVDDCIKKRWPDPKVHRSPLLDRLRLETTTNVAKVARIIGYYAKESDRSARKIAGFHANGFFEES</sequence>
<dbReference type="EMBL" id="MU864947">
    <property type="protein sequence ID" value="KAK4464542.1"/>
    <property type="molecule type" value="Genomic_DNA"/>
</dbReference>
<dbReference type="Proteomes" id="UP001321749">
    <property type="component" value="Unassembled WGS sequence"/>
</dbReference>
<protein>
    <submittedName>
        <fullName evidence="1">Uncharacterized protein</fullName>
    </submittedName>
</protein>
<gene>
    <name evidence="1" type="ORF">QBC42DRAFT_263166</name>
</gene>
<keyword evidence="2" id="KW-1185">Reference proteome</keyword>
<reference evidence="1" key="2">
    <citation type="submission" date="2023-06" db="EMBL/GenBank/DDBJ databases">
        <authorList>
            <consortium name="Lawrence Berkeley National Laboratory"/>
            <person name="Mondo S.J."/>
            <person name="Hensen N."/>
            <person name="Bonometti L."/>
            <person name="Westerberg I."/>
            <person name="Brannstrom I.O."/>
            <person name="Guillou S."/>
            <person name="Cros-Aarteil S."/>
            <person name="Calhoun S."/>
            <person name="Haridas S."/>
            <person name="Kuo A."/>
            <person name="Pangilinan J."/>
            <person name="Riley R."/>
            <person name="Labutti K."/>
            <person name="Andreopoulos B."/>
            <person name="Lipzen A."/>
            <person name="Chen C."/>
            <person name="Yanf M."/>
            <person name="Daum C."/>
            <person name="Ng V."/>
            <person name="Clum A."/>
            <person name="Steindorff A."/>
            <person name="Ohm R."/>
            <person name="Martin F."/>
            <person name="Silar P."/>
            <person name="Natvig D."/>
            <person name="Lalanne C."/>
            <person name="Gautier V."/>
            <person name="Ament-Velasquez S.L."/>
            <person name="Kruys A."/>
            <person name="Hutchinson M.I."/>
            <person name="Powell A.J."/>
            <person name="Barry K."/>
            <person name="Miller A.N."/>
            <person name="Grigoriev I.V."/>
            <person name="Debuchy R."/>
            <person name="Gladieux P."/>
            <person name="Thoren M.H."/>
            <person name="Johannesson H."/>
        </authorList>
    </citation>
    <scope>NUCLEOTIDE SEQUENCE</scope>
    <source>
        <strain evidence="1">PSN324</strain>
    </source>
</reference>
<name>A0AAV9HYF5_9PEZI</name>
<proteinExistence type="predicted"/>
<reference evidence="1" key="1">
    <citation type="journal article" date="2023" name="Mol. Phylogenet. Evol.">
        <title>Genome-scale phylogeny and comparative genomics of the fungal order Sordariales.</title>
        <authorList>
            <person name="Hensen N."/>
            <person name="Bonometti L."/>
            <person name="Westerberg I."/>
            <person name="Brannstrom I.O."/>
            <person name="Guillou S."/>
            <person name="Cros-Aarteil S."/>
            <person name="Calhoun S."/>
            <person name="Haridas S."/>
            <person name="Kuo A."/>
            <person name="Mondo S."/>
            <person name="Pangilinan J."/>
            <person name="Riley R."/>
            <person name="LaButti K."/>
            <person name="Andreopoulos B."/>
            <person name="Lipzen A."/>
            <person name="Chen C."/>
            <person name="Yan M."/>
            <person name="Daum C."/>
            <person name="Ng V."/>
            <person name="Clum A."/>
            <person name="Steindorff A."/>
            <person name="Ohm R.A."/>
            <person name="Martin F."/>
            <person name="Silar P."/>
            <person name="Natvig D.O."/>
            <person name="Lalanne C."/>
            <person name="Gautier V."/>
            <person name="Ament-Velasquez S.L."/>
            <person name="Kruys A."/>
            <person name="Hutchinson M.I."/>
            <person name="Powell A.J."/>
            <person name="Barry K."/>
            <person name="Miller A.N."/>
            <person name="Grigoriev I.V."/>
            <person name="Debuchy R."/>
            <person name="Gladieux P."/>
            <person name="Hiltunen Thoren M."/>
            <person name="Johannesson H."/>
        </authorList>
    </citation>
    <scope>NUCLEOTIDE SEQUENCE</scope>
    <source>
        <strain evidence="1">PSN324</strain>
    </source>
</reference>
<evidence type="ECO:0000313" key="2">
    <source>
        <dbReference type="Proteomes" id="UP001321749"/>
    </source>
</evidence>
<comment type="caution">
    <text evidence="1">The sequence shown here is derived from an EMBL/GenBank/DDBJ whole genome shotgun (WGS) entry which is preliminary data.</text>
</comment>
<organism evidence="1 2">
    <name type="scientific">Cladorrhinum samala</name>
    <dbReference type="NCBI Taxonomy" id="585594"/>
    <lineage>
        <taxon>Eukaryota</taxon>
        <taxon>Fungi</taxon>
        <taxon>Dikarya</taxon>
        <taxon>Ascomycota</taxon>
        <taxon>Pezizomycotina</taxon>
        <taxon>Sordariomycetes</taxon>
        <taxon>Sordariomycetidae</taxon>
        <taxon>Sordariales</taxon>
        <taxon>Podosporaceae</taxon>
        <taxon>Cladorrhinum</taxon>
    </lineage>
</organism>
<accession>A0AAV9HYF5</accession>
<evidence type="ECO:0000313" key="1">
    <source>
        <dbReference type="EMBL" id="KAK4464542.1"/>
    </source>
</evidence>